<accession>A0A5B8XCI1</accession>
<feature type="coiled-coil region" evidence="1">
    <location>
        <begin position="183"/>
        <end position="235"/>
    </location>
</feature>
<evidence type="ECO:0000313" key="3">
    <source>
        <dbReference type="EMBL" id="QED23059.1"/>
    </source>
</evidence>
<proteinExistence type="predicted"/>
<sequence>MNIKDFNQVENIFNTDEQLQLTSRLSRLNENILNAKKANINNTKENVNPNKVKNQGKQLFPEGYETFSPEKYDEEKKREKFEKFNESAKNSNLKNQFSIKDYSEYKKQIDDAKHQGKYAKWLKSKIANLMQDLNDKNAGYKLDDIINLCTKAKEFGLINEATRSSIISAYSKDSRGNGLNIVLGQLKQILNSLNLEMEKTNKNIGNINNANPEHYKRYTQEQQIVEEEKKQQQTTKVIQGNQKSPNLSQISIASSYQNMYKRDSSLNSEKSTTLPSLETSRSNSIVNNAPSQQVRSKTEPLNNNWVNNFHNVVVTKQTKQQSDGLNLDGKLSLNGQGLTDRNQSQKRGFEKNLQQSRLKTSYKSI</sequence>
<keyword evidence="4" id="KW-1185">Reference proteome</keyword>
<name>A0A5B8XCI1_9RICK</name>
<feature type="compositionally biased region" description="Polar residues" evidence="2">
    <location>
        <begin position="333"/>
        <end position="365"/>
    </location>
</feature>
<evidence type="ECO:0000256" key="1">
    <source>
        <dbReference type="SAM" id="Coils"/>
    </source>
</evidence>
<feature type="region of interest" description="Disordered" evidence="2">
    <location>
        <begin position="261"/>
        <end position="303"/>
    </location>
</feature>
<feature type="compositionally biased region" description="Polar residues" evidence="2">
    <location>
        <begin position="265"/>
        <end position="301"/>
    </location>
</feature>
<feature type="region of interest" description="Disordered" evidence="2">
    <location>
        <begin position="319"/>
        <end position="365"/>
    </location>
</feature>
<protein>
    <submittedName>
        <fullName evidence="3">Uncharacterized protein</fullName>
    </submittedName>
</protein>
<reference evidence="3 4" key="1">
    <citation type="journal article" date="2019" name="ISME J.">
        <title>Deianiraea, an extracellular bacterium associated with the ciliate Paramecium, suggests an alternative scenario for the evolution of Rickettsiales.</title>
        <authorList>
            <person name="Castelli M."/>
            <person name="Sabaneyeva E."/>
            <person name="Lanzoni O."/>
            <person name="Lebedeva N."/>
            <person name="Floriano A.M."/>
            <person name="Gaiarsa S."/>
            <person name="Benken K."/>
            <person name="Modeo L."/>
            <person name="Bandi C."/>
            <person name="Potekhin A."/>
            <person name="Sassera D."/>
            <person name="Petroni G."/>
        </authorList>
    </citation>
    <scope>NUCLEOTIDE SEQUENCE [LARGE SCALE GENOMIC DNA]</scope>
    <source>
        <strain evidence="3">CyL4-1</strain>
    </source>
</reference>
<dbReference type="RefSeq" id="WP_146820358.1">
    <property type="nucleotide sequence ID" value="NZ_CP029077.1"/>
</dbReference>
<dbReference type="Proteomes" id="UP000321934">
    <property type="component" value="Chromosome"/>
</dbReference>
<dbReference type="EMBL" id="CP029077">
    <property type="protein sequence ID" value="QED23059.1"/>
    <property type="molecule type" value="Genomic_DNA"/>
</dbReference>
<evidence type="ECO:0000313" key="4">
    <source>
        <dbReference type="Proteomes" id="UP000321934"/>
    </source>
</evidence>
<organism evidence="3 4">
    <name type="scientific">Candidatus Deianiraea vastatrix</name>
    <dbReference type="NCBI Taxonomy" id="2163644"/>
    <lineage>
        <taxon>Bacteria</taxon>
        <taxon>Pseudomonadati</taxon>
        <taxon>Pseudomonadota</taxon>
        <taxon>Alphaproteobacteria</taxon>
        <taxon>Rickettsiales</taxon>
        <taxon>Candidatus Deianiraeaceae</taxon>
        <taxon>Candidatus Deianiraea</taxon>
    </lineage>
</organism>
<keyword evidence="1" id="KW-0175">Coiled coil</keyword>
<dbReference type="AlphaFoldDB" id="A0A5B8XCI1"/>
<gene>
    <name evidence="3" type="ORF">Deia_00251</name>
</gene>
<evidence type="ECO:0000256" key="2">
    <source>
        <dbReference type="SAM" id="MobiDB-lite"/>
    </source>
</evidence>